<name>A0A848L5P9_9ACTN</name>
<dbReference type="PANTHER" id="PTHR43767:SF7">
    <property type="entry name" value="MEDIUM_LONG-CHAIN-FATTY-ACID--COA LIGASE FADD8"/>
    <property type="match status" value="1"/>
</dbReference>
<keyword evidence="6" id="KW-1185">Reference proteome</keyword>
<dbReference type="FunFam" id="3.30.300.30:FF:000008">
    <property type="entry name" value="2,3-dihydroxybenzoate-AMP ligase"/>
    <property type="match status" value="1"/>
</dbReference>
<dbReference type="SUPFAM" id="SSF56801">
    <property type="entry name" value="Acetyl-CoA synthetase-like"/>
    <property type="match status" value="1"/>
</dbReference>
<evidence type="ECO:0000313" key="5">
    <source>
        <dbReference type="EMBL" id="NMO04345.1"/>
    </source>
</evidence>
<feature type="domain" description="AMP-dependent synthetase/ligase" evidence="3">
    <location>
        <begin position="14"/>
        <end position="370"/>
    </location>
</feature>
<dbReference type="InterPro" id="IPR050237">
    <property type="entry name" value="ATP-dep_AMP-bd_enzyme"/>
</dbReference>
<dbReference type="PROSITE" id="PS00455">
    <property type="entry name" value="AMP_BINDING"/>
    <property type="match status" value="1"/>
</dbReference>
<dbReference type="Gene3D" id="3.30.300.30">
    <property type="match status" value="1"/>
</dbReference>
<dbReference type="Pfam" id="PF00501">
    <property type="entry name" value="AMP-binding"/>
    <property type="match status" value="1"/>
</dbReference>
<comment type="similarity">
    <text evidence="1">Belongs to the ATP-dependent AMP-binding enzyme family.</text>
</comment>
<dbReference type="EMBL" id="JABBNB010000034">
    <property type="protein sequence ID" value="NMO04345.1"/>
    <property type="molecule type" value="Genomic_DNA"/>
</dbReference>
<organism evidence="5 6">
    <name type="scientific">Gordonia asplenii</name>
    <dbReference type="NCBI Taxonomy" id="2725283"/>
    <lineage>
        <taxon>Bacteria</taxon>
        <taxon>Bacillati</taxon>
        <taxon>Actinomycetota</taxon>
        <taxon>Actinomycetes</taxon>
        <taxon>Mycobacteriales</taxon>
        <taxon>Gordoniaceae</taxon>
        <taxon>Gordonia</taxon>
    </lineage>
</organism>
<evidence type="ECO:0000256" key="2">
    <source>
        <dbReference type="ARBA" id="ARBA00022598"/>
    </source>
</evidence>
<dbReference type="GO" id="GO:0016877">
    <property type="term" value="F:ligase activity, forming carbon-sulfur bonds"/>
    <property type="evidence" value="ECO:0007669"/>
    <property type="project" value="UniProtKB-ARBA"/>
</dbReference>
<accession>A0A848L5P9</accession>
<dbReference type="RefSeq" id="WP_170196848.1">
    <property type="nucleotide sequence ID" value="NZ_JABBNB010000034.1"/>
</dbReference>
<evidence type="ECO:0000256" key="1">
    <source>
        <dbReference type="ARBA" id="ARBA00006432"/>
    </source>
</evidence>
<dbReference type="Gene3D" id="3.40.50.12780">
    <property type="entry name" value="N-terminal domain of ligase-like"/>
    <property type="match status" value="1"/>
</dbReference>
<dbReference type="AlphaFoldDB" id="A0A848L5P9"/>
<dbReference type="InterPro" id="IPR020845">
    <property type="entry name" value="AMP-binding_CS"/>
</dbReference>
<evidence type="ECO:0000259" key="3">
    <source>
        <dbReference type="Pfam" id="PF00501"/>
    </source>
</evidence>
<comment type="caution">
    <text evidence="5">The sequence shown here is derived from an EMBL/GenBank/DDBJ whole genome shotgun (WGS) entry which is preliminary data.</text>
</comment>
<sequence>MRSLLGRGLASLPGDQPAIVTPEQTTTYAQLLDSARRVASWFVSIGVTAGSPVAIMVPNSIEYIVTDIAVNLLGAVKVPLNDLLSDDDIAFIVDDAQPAACVADDRRAAFLVGRTDGHQILHIVCTHEMHRGTTPWSAVTATPPMTLAELDARVIDEDCPGLILYTGGTTGRSKGVVHSQRSLTTNLLVHRIETGLDQTDRLLLTSPLPHSAGFLLQTMLLAGGVVHLRKRFEPGEVLELIERDSISYLFLVPTMLYRLLDTLRATESDVSSIRTILYGAAPMSPSRLSEGIDRFGEVFVQLYGQSEVPNFLTRLSKGDHRTAAGRSGSCGRACSTVEIRIVDPPTGETQPPGAVGEVVVRSGFTMSGYLGLPDITATTLREGWLHTGDVGYLDADHYLYIVDRLKDMVITGGMNVYTSEVEQVLVDAPGVAEVAVIGLPDSDWGEKVCAVVVASSASPFSENEVDDFCRLHLSKYKRPKKYVRVARLPLTNYGKVDKKKLLADISASSGS</sequence>
<dbReference type="InterPro" id="IPR000873">
    <property type="entry name" value="AMP-dep_synth/lig_dom"/>
</dbReference>
<feature type="domain" description="AMP-binding enzyme C-terminal" evidence="4">
    <location>
        <begin position="420"/>
        <end position="495"/>
    </location>
</feature>
<evidence type="ECO:0000313" key="6">
    <source>
        <dbReference type="Proteomes" id="UP000550729"/>
    </source>
</evidence>
<dbReference type="InterPro" id="IPR045851">
    <property type="entry name" value="AMP-bd_C_sf"/>
</dbReference>
<proteinExistence type="inferred from homology"/>
<dbReference type="InterPro" id="IPR025110">
    <property type="entry name" value="AMP-bd_C"/>
</dbReference>
<dbReference type="InterPro" id="IPR042099">
    <property type="entry name" value="ANL_N_sf"/>
</dbReference>
<protein>
    <submittedName>
        <fullName evidence="5">Long-chain fatty acid--CoA ligase</fullName>
    </submittedName>
</protein>
<gene>
    <name evidence="5" type="ORF">HH308_24300</name>
</gene>
<dbReference type="PANTHER" id="PTHR43767">
    <property type="entry name" value="LONG-CHAIN-FATTY-ACID--COA LIGASE"/>
    <property type="match status" value="1"/>
</dbReference>
<dbReference type="Pfam" id="PF13193">
    <property type="entry name" value="AMP-binding_C"/>
    <property type="match status" value="1"/>
</dbReference>
<evidence type="ECO:0000259" key="4">
    <source>
        <dbReference type="Pfam" id="PF13193"/>
    </source>
</evidence>
<dbReference type="Proteomes" id="UP000550729">
    <property type="component" value="Unassembled WGS sequence"/>
</dbReference>
<keyword evidence="2 5" id="KW-0436">Ligase</keyword>
<reference evidence="5 6" key="1">
    <citation type="submission" date="2020-04" db="EMBL/GenBank/DDBJ databases">
        <title>Gordonia sp. nov. TBRC 11910.</title>
        <authorList>
            <person name="Suriyachadkun C."/>
        </authorList>
    </citation>
    <scope>NUCLEOTIDE SEQUENCE [LARGE SCALE GENOMIC DNA]</scope>
    <source>
        <strain evidence="5 6">TBRC 11910</strain>
    </source>
</reference>